<evidence type="ECO:0000256" key="3">
    <source>
        <dbReference type="ARBA" id="ARBA00022737"/>
    </source>
</evidence>
<keyword evidence="3" id="KW-0677">Repeat</keyword>
<dbReference type="Gene3D" id="1.10.472.10">
    <property type="entry name" value="Cyclin-like"/>
    <property type="match status" value="2"/>
</dbReference>
<dbReference type="SMART" id="SM00385">
    <property type="entry name" value="CYCLIN"/>
    <property type="match status" value="2"/>
</dbReference>
<reference evidence="9" key="1">
    <citation type="submission" date="2023-03" db="EMBL/GenBank/DDBJ databases">
        <title>Mating type loci evolution in Malassezia.</title>
        <authorList>
            <person name="Coelho M.A."/>
        </authorList>
    </citation>
    <scope>NUCLEOTIDE SEQUENCE</scope>
    <source>
        <strain evidence="9">CBS 7876</strain>
    </source>
</reference>
<dbReference type="PROSITE" id="PS51134">
    <property type="entry name" value="ZF_TFIIB"/>
    <property type="match status" value="1"/>
</dbReference>
<dbReference type="GO" id="GO:0016251">
    <property type="term" value="F:RNA polymerase II general transcription initiation factor activity"/>
    <property type="evidence" value="ECO:0007669"/>
    <property type="project" value="TreeGrafter"/>
</dbReference>
<evidence type="ECO:0000256" key="6">
    <source>
        <dbReference type="ARBA" id="ARBA00031706"/>
    </source>
</evidence>
<comment type="similarity">
    <text evidence="1">Belongs to the TFIIB family.</text>
</comment>
<dbReference type="PRINTS" id="PR00685">
    <property type="entry name" value="TIFACTORIIB"/>
</dbReference>
<keyword evidence="7" id="KW-0479">Metal-binding</keyword>
<dbReference type="InterPro" id="IPR013137">
    <property type="entry name" value="Znf_TFIIB"/>
</dbReference>
<protein>
    <recommendedName>
        <fullName evidence="2">Transcription initiation factor IIB</fullName>
    </recommendedName>
    <alternativeName>
        <fullName evidence="6">General transcription factor TFIIB</fullName>
    </alternativeName>
</protein>
<proteinExistence type="inferred from homology"/>
<dbReference type="PANTHER" id="PTHR11618:SF13">
    <property type="entry name" value="TRANSCRIPTION INITIATION FACTOR IIB"/>
    <property type="match status" value="1"/>
</dbReference>
<keyword evidence="7" id="KW-0862">Zinc</keyword>
<organism evidence="9 10">
    <name type="scientific">Malassezia obtusa</name>
    <dbReference type="NCBI Taxonomy" id="76774"/>
    <lineage>
        <taxon>Eukaryota</taxon>
        <taxon>Fungi</taxon>
        <taxon>Dikarya</taxon>
        <taxon>Basidiomycota</taxon>
        <taxon>Ustilaginomycotina</taxon>
        <taxon>Malasseziomycetes</taxon>
        <taxon>Malasseziales</taxon>
        <taxon>Malasseziaceae</taxon>
        <taxon>Malassezia</taxon>
    </lineage>
</organism>
<dbReference type="SUPFAM" id="SSF47954">
    <property type="entry name" value="Cyclin-like"/>
    <property type="match status" value="2"/>
</dbReference>
<dbReference type="SUPFAM" id="SSF57783">
    <property type="entry name" value="Zinc beta-ribbon"/>
    <property type="match status" value="1"/>
</dbReference>
<dbReference type="InterPro" id="IPR000812">
    <property type="entry name" value="TFIIB"/>
</dbReference>
<gene>
    <name evidence="9" type="primary">SUA7</name>
    <name evidence="9" type="ORF">MOBT1_000608</name>
</gene>
<dbReference type="PANTHER" id="PTHR11618">
    <property type="entry name" value="TRANSCRIPTION INITIATION FACTOR IIB-RELATED"/>
    <property type="match status" value="1"/>
</dbReference>
<dbReference type="GO" id="GO:0070897">
    <property type="term" value="P:transcription preinitiation complex assembly"/>
    <property type="evidence" value="ECO:0007669"/>
    <property type="project" value="InterPro"/>
</dbReference>
<sequence>MASDTESRASAAPPSLADAFAISPRFAAERAERAAHHGLVEAEALAARNQQKKAPKQFLPDLNVRLICRECQTVPPNITEEFASGDLVCADCGLVLGDRIVDTRSEWRTFANEDGDDPSRVGSASNPILDGITEQLESRIGARDGGTGTSRDLMRTMSRTYATRDRSLLDAFDSIQNKCDSIHLPRTVCDTAKQAYRRVDQEKLLRGKPTDAIIAAAIYVACRVNRVPRTFPEVCALTAAKKAQVARCFREMRDAFGLNATGMGSVEGAEEAHADAGPGPGTSGSGTPLGLAVGATDLVARYCNHLGLDMSIVRVTEAITNRIHELGYLAGRSPITIAAASIYLVTLLVNEQRTARRISIAAGVSDVTIKHSFKELLKVRDSVLTPEILAKDSRLDLSRLEGK</sequence>
<accession>A0AAF0DWN2</accession>
<dbReference type="Pfam" id="PF08271">
    <property type="entry name" value="Zn_Ribbon_TF"/>
    <property type="match status" value="1"/>
</dbReference>
<feature type="domain" description="TFIIB-type" evidence="8">
    <location>
        <begin position="64"/>
        <end position="97"/>
    </location>
</feature>
<dbReference type="AlphaFoldDB" id="A0AAF0DWN2"/>
<evidence type="ECO:0000256" key="2">
    <source>
        <dbReference type="ARBA" id="ARBA00013932"/>
    </source>
</evidence>
<dbReference type="Proteomes" id="UP001214603">
    <property type="component" value="Chromosome 1"/>
</dbReference>
<dbReference type="InterPro" id="IPR036915">
    <property type="entry name" value="Cyclin-like_sf"/>
</dbReference>
<dbReference type="InterPro" id="IPR023486">
    <property type="entry name" value="TFIIB_CS"/>
</dbReference>
<dbReference type="GO" id="GO:0017025">
    <property type="term" value="F:TBP-class protein binding"/>
    <property type="evidence" value="ECO:0007669"/>
    <property type="project" value="InterPro"/>
</dbReference>
<dbReference type="Gene3D" id="2.20.25.10">
    <property type="match status" value="1"/>
</dbReference>
<dbReference type="GO" id="GO:0097550">
    <property type="term" value="C:transcription preinitiation complex"/>
    <property type="evidence" value="ECO:0007669"/>
    <property type="project" value="TreeGrafter"/>
</dbReference>
<dbReference type="InterPro" id="IPR013763">
    <property type="entry name" value="Cyclin-like_dom"/>
</dbReference>
<evidence type="ECO:0000259" key="8">
    <source>
        <dbReference type="PROSITE" id="PS51134"/>
    </source>
</evidence>
<dbReference type="InterPro" id="IPR013150">
    <property type="entry name" value="TFIIB_cyclin"/>
</dbReference>
<evidence type="ECO:0000256" key="7">
    <source>
        <dbReference type="PROSITE-ProRule" id="PRU00469"/>
    </source>
</evidence>
<keyword evidence="10" id="KW-1185">Reference proteome</keyword>
<dbReference type="EMBL" id="CP119934">
    <property type="protein sequence ID" value="WFD01928.1"/>
    <property type="molecule type" value="Genomic_DNA"/>
</dbReference>
<evidence type="ECO:0000256" key="4">
    <source>
        <dbReference type="ARBA" id="ARBA00023015"/>
    </source>
</evidence>
<evidence type="ECO:0000313" key="9">
    <source>
        <dbReference type="EMBL" id="WFD01928.1"/>
    </source>
</evidence>
<evidence type="ECO:0000256" key="5">
    <source>
        <dbReference type="ARBA" id="ARBA00023163"/>
    </source>
</evidence>
<name>A0AAF0DWN2_9BASI</name>
<evidence type="ECO:0000256" key="1">
    <source>
        <dbReference type="ARBA" id="ARBA00010857"/>
    </source>
</evidence>
<dbReference type="GO" id="GO:0006367">
    <property type="term" value="P:transcription initiation at RNA polymerase II promoter"/>
    <property type="evidence" value="ECO:0007669"/>
    <property type="project" value="TreeGrafter"/>
</dbReference>
<dbReference type="Pfam" id="PF00382">
    <property type="entry name" value="TFIIB"/>
    <property type="match status" value="2"/>
</dbReference>
<dbReference type="GO" id="GO:0008270">
    <property type="term" value="F:zinc ion binding"/>
    <property type="evidence" value="ECO:0007669"/>
    <property type="project" value="UniProtKB-KW"/>
</dbReference>
<dbReference type="PROSITE" id="PS00782">
    <property type="entry name" value="TFIIB"/>
    <property type="match status" value="1"/>
</dbReference>
<keyword evidence="5" id="KW-0804">Transcription</keyword>
<dbReference type="GO" id="GO:0005634">
    <property type="term" value="C:nucleus"/>
    <property type="evidence" value="ECO:0007669"/>
    <property type="project" value="TreeGrafter"/>
</dbReference>
<keyword evidence="7" id="KW-0863">Zinc-finger</keyword>
<evidence type="ECO:0000313" key="10">
    <source>
        <dbReference type="Proteomes" id="UP001214603"/>
    </source>
</evidence>
<keyword evidence="4" id="KW-0805">Transcription regulation</keyword>